<accession>A0A426ZRH2</accession>
<evidence type="ECO:0000313" key="2">
    <source>
        <dbReference type="Proteomes" id="UP000287651"/>
    </source>
</evidence>
<dbReference type="AlphaFoldDB" id="A0A426ZRH2"/>
<sequence>MLTTLKSSFIDFSCLLKLLFRRVSILIFPSCILANDMTGLTSGDGNCEGGRGRQWCVVEEDAAKEEVHALQRGATVAVREDGNDWPTAIKKRRSRYGWRLAIVAGMRLGRAGGKRNDSTRSGSWQWWLWRCRGRRHD</sequence>
<proteinExistence type="predicted"/>
<name>A0A426ZRH2_ENSVE</name>
<protein>
    <submittedName>
        <fullName evidence="1">Uncharacterized protein</fullName>
    </submittedName>
</protein>
<dbReference type="Proteomes" id="UP000287651">
    <property type="component" value="Unassembled WGS sequence"/>
</dbReference>
<comment type="caution">
    <text evidence="1">The sequence shown here is derived from an EMBL/GenBank/DDBJ whole genome shotgun (WGS) entry which is preliminary data.</text>
</comment>
<evidence type="ECO:0000313" key="1">
    <source>
        <dbReference type="EMBL" id="RRT66504.1"/>
    </source>
</evidence>
<dbReference type="EMBL" id="AMZH03005394">
    <property type="protein sequence ID" value="RRT66504.1"/>
    <property type="molecule type" value="Genomic_DNA"/>
</dbReference>
<gene>
    <name evidence="1" type="ORF">B296_00021357</name>
</gene>
<reference evidence="1 2" key="1">
    <citation type="journal article" date="2014" name="Agronomy (Basel)">
        <title>A Draft Genome Sequence for Ensete ventricosum, the Drought-Tolerant Tree Against Hunger.</title>
        <authorList>
            <person name="Harrison J."/>
            <person name="Moore K.A."/>
            <person name="Paszkiewicz K."/>
            <person name="Jones T."/>
            <person name="Grant M."/>
            <person name="Ambacheew D."/>
            <person name="Muzemil S."/>
            <person name="Studholme D.J."/>
        </authorList>
    </citation>
    <scope>NUCLEOTIDE SEQUENCE [LARGE SCALE GENOMIC DNA]</scope>
</reference>
<organism evidence="1 2">
    <name type="scientific">Ensete ventricosum</name>
    <name type="common">Abyssinian banana</name>
    <name type="synonym">Musa ensete</name>
    <dbReference type="NCBI Taxonomy" id="4639"/>
    <lineage>
        <taxon>Eukaryota</taxon>
        <taxon>Viridiplantae</taxon>
        <taxon>Streptophyta</taxon>
        <taxon>Embryophyta</taxon>
        <taxon>Tracheophyta</taxon>
        <taxon>Spermatophyta</taxon>
        <taxon>Magnoliopsida</taxon>
        <taxon>Liliopsida</taxon>
        <taxon>Zingiberales</taxon>
        <taxon>Musaceae</taxon>
        <taxon>Ensete</taxon>
    </lineage>
</organism>